<comment type="caution">
    <text evidence="4">The sequence shown here is derived from an EMBL/GenBank/DDBJ whole genome shotgun (WGS) entry which is preliminary data.</text>
</comment>
<dbReference type="Pfam" id="PF00823">
    <property type="entry name" value="PPE"/>
    <property type="match status" value="1"/>
</dbReference>
<evidence type="ECO:0000256" key="1">
    <source>
        <dbReference type="ARBA" id="ARBA00010652"/>
    </source>
</evidence>
<sequence>MIDFAAFPPEINSARMYSGPGSASMLAAASAWNTTAAEMRSTAASYSTVVSGLTGEGWFGPSSNLMAAAVVPYIEWLSATASQAEQAGEQANAAAAAYEAAFGMTVPPAVVAANRVQLSNLLATNLFGQNTAAIAATEAQYAEMWAQDAAAMNGYASASSAASQLTPFTAPQSMTNPGGVTNQAGAVTQAANTPAAAQSPLSSVISQLDRVVAPGSNQDTTGLSGILNDVSGSNGALLGSSLSNASIANFTNAFTTSGLMNPTSMIDSATAYSFLYSPDSAAGAAAADAPTAAASLGSVQTAASASAPGLATAEMARANLVGALSVPPAWGDTGAAVNPVVSTTQLGAGAYQSIGATPMVMEDVGPAGIPGMPLGGAGAGADDEFSAPIYGFRPRMLARPPAAG</sequence>
<dbReference type="Proteomes" id="UP000193285">
    <property type="component" value="Unassembled WGS sequence"/>
</dbReference>
<dbReference type="FunFam" id="1.20.1260.20:FF:000001">
    <property type="entry name" value="PPE family protein PPE41"/>
    <property type="match status" value="1"/>
</dbReference>
<accession>A0A1X2A7M4</accession>
<dbReference type="InterPro" id="IPR038332">
    <property type="entry name" value="PPE_sf"/>
</dbReference>
<evidence type="ECO:0000313" key="5">
    <source>
        <dbReference type="Proteomes" id="UP000193285"/>
    </source>
</evidence>
<dbReference type="InterPro" id="IPR000030">
    <property type="entry name" value="PPE_dom"/>
</dbReference>
<dbReference type="Gene3D" id="1.20.1260.20">
    <property type="entry name" value="PPE superfamily"/>
    <property type="match status" value="1"/>
</dbReference>
<evidence type="ECO:0000313" key="4">
    <source>
        <dbReference type="EMBL" id="ORW43277.1"/>
    </source>
</evidence>
<evidence type="ECO:0000259" key="3">
    <source>
        <dbReference type="Pfam" id="PF12484"/>
    </source>
</evidence>
<dbReference type="GO" id="GO:0052572">
    <property type="term" value="P:response to host immune response"/>
    <property type="evidence" value="ECO:0007669"/>
    <property type="project" value="TreeGrafter"/>
</dbReference>
<organism evidence="4 5">
    <name type="scientific">Mycobacterium paraense</name>
    <dbReference type="NCBI Taxonomy" id="767916"/>
    <lineage>
        <taxon>Bacteria</taxon>
        <taxon>Bacillati</taxon>
        <taxon>Actinomycetota</taxon>
        <taxon>Actinomycetes</taxon>
        <taxon>Mycobacteriales</taxon>
        <taxon>Mycobacteriaceae</taxon>
        <taxon>Mycobacterium</taxon>
        <taxon>Mycobacterium simiae complex</taxon>
    </lineage>
</organism>
<dbReference type="RefSeq" id="WP_085245632.1">
    <property type="nucleotide sequence ID" value="NZ_LQPN01000059.1"/>
</dbReference>
<feature type="domain" description="PPE" evidence="2">
    <location>
        <begin position="3"/>
        <end position="165"/>
    </location>
</feature>
<reference evidence="4 5" key="1">
    <citation type="journal article" date="2015" name="Emerg. Microbes Infect.">
        <title>Characterization of 17 strains belonging to the Mycobacterium simiae complex and description of Mycobacterium paraense sp. nov.</title>
        <authorList>
            <person name="Fusco da Costa A.R."/>
            <person name="Fedrizzi T."/>
            <person name="Lopes M.L."/>
            <person name="Pecorari M."/>
            <person name="Oliveira da Costa W.L."/>
            <person name="Giacobazzi E."/>
            <person name="da Costa Bahia J.R."/>
            <person name="De Sanctis V."/>
            <person name="Batista Lima K.V."/>
            <person name="Bertorelli R."/>
            <person name="Grottola A."/>
            <person name="Fabio A."/>
            <person name="Mariottini A."/>
            <person name="Ferretti P."/>
            <person name="Di Leva F."/>
            <person name="Fregni Serpini G."/>
            <person name="Tagliazucchi S."/>
            <person name="Rumpianesi F."/>
            <person name="Jousson O."/>
            <person name="Segata N."/>
            <person name="Tortoli E."/>
        </authorList>
    </citation>
    <scope>NUCLEOTIDE SEQUENCE [LARGE SCALE GENOMIC DNA]</scope>
    <source>
        <strain evidence="4 5">IEC33</strain>
    </source>
</reference>
<proteinExistence type="inferred from homology"/>
<dbReference type="PANTHER" id="PTHR46766:SF1">
    <property type="entry name" value="GLUTAMINE-RICH PROTEIN 2"/>
    <property type="match status" value="1"/>
</dbReference>
<feature type="domain" description="PPE family C-terminal" evidence="3">
    <location>
        <begin position="312"/>
        <end position="400"/>
    </location>
</feature>
<evidence type="ECO:0000259" key="2">
    <source>
        <dbReference type="Pfam" id="PF00823"/>
    </source>
</evidence>
<dbReference type="PANTHER" id="PTHR46766">
    <property type="entry name" value="GLUTAMINE-RICH PROTEIN 2"/>
    <property type="match status" value="1"/>
</dbReference>
<dbReference type="EMBL" id="LQPN01000059">
    <property type="protein sequence ID" value="ORW43277.1"/>
    <property type="molecule type" value="Genomic_DNA"/>
</dbReference>
<dbReference type="SUPFAM" id="SSF140459">
    <property type="entry name" value="PE/PPE dimer-like"/>
    <property type="match status" value="1"/>
</dbReference>
<dbReference type="Pfam" id="PF12484">
    <property type="entry name" value="PPE-SVP"/>
    <property type="match status" value="1"/>
</dbReference>
<name>A0A1X2A7M4_9MYCO</name>
<dbReference type="InterPro" id="IPR022171">
    <property type="entry name" value="PPE_C"/>
</dbReference>
<comment type="similarity">
    <text evidence="1">Belongs to the mycobacterial PPE family.</text>
</comment>
<gene>
    <name evidence="4" type="ORF">AWB90_19325</name>
</gene>
<evidence type="ECO:0008006" key="6">
    <source>
        <dbReference type="Google" id="ProtNLM"/>
    </source>
</evidence>
<dbReference type="OrthoDB" id="4706395at2"/>
<dbReference type="AlphaFoldDB" id="A0A1X2A7M4"/>
<protein>
    <recommendedName>
        <fullName evidence="6">PPE family protein</fullName>
    </recommendedName>
</protein>